<proteinExistence type="predicted"/>
<protein>
    <submittedName>
        <fullName evidence="1">Uncharacterized protein</fullName>
    </submittedName>
</protein>
<reference evidence="1" key="1">
    <citation type="journal article" date="2021" name="Proc. Natl. Acad. Sci. U.S.A.">
        <title>A Catalog of Tens of Thousands of Viruses from Human Metagenomes Reveals Hidden Associations with Chronic Diseases.</title>
        <authorList>
            <person name="Tisza M.J."/>
            <person name="Buck C.B."/>
        </authorList>
    </citation>
    <scope>NUCLEOTIDE SEQUENCE</scope>
    <source>
        <strain evidence="1">Ct5op20</strain>
    </source>
</reference>
<organism evidence="1">
    <name type="scientific">Siphoviridae sp. ct5op20</name>
    <dbReference type="NCBI Taxonomy" id="2826295"/>
    <lineage>
        <taxon>Viruses</taxon>
        <taxon>Duplodnaviria</taxon>
        <taxon>Heunggongvirae</taxon>
        <taxon>Uroviricota</taxon>
        <taxon>Caudoviricetes</taxon>
    </lineage>
</organism>
<dbReference type="EMBL" id="BK015225">
    <property type="protein sequence ID" value="DAD96868.1"/>
    <property type="molecule type" value="Genomic_DNA"/>
</dbReference>
<sequence length="172" mass="19955">MVKNNFDENVRDSLNGLLTLFFQSNSACDNMAYALDCELDCHSASDIFHKKFAHLFPSDKMADKLSEIMVNEGVRPIRGALSQDSSDYENIVVLFEDAYNTMNNVKQGLLNTIEFLDYNKDCKVFVIELEEMARYASVLLHQCDIWRSKAKDYYEAGRTYKFDIDFEEFTFI</sequence>
<evidence type="ECO:0000313" key="1">
    <source>
        <dbReference type="EMBL" id="DAD96868.1"/>
    </source>
</evidence>
<accession>A0A8S5NR52</accession>
<name>A0A8S5NR52_9CAUD</name>